<reference evidence="2 3" key="1">
    <citation type="submission" date="2024-04" db="EMBL/GenBank/DDBJ databases">
        <title>Human intestinal bacterial collection.</title>
        <authorList>
            <person name="Pauvert C."/>
            <person name="Hitch T.C.A."/>
            <person name="Clavel T."/>
        </authorList>
    </citation>
    <scope>NUCLEOTIDE SEQUENCE [LARGE SCALE GENOMIC DNA]</scope>
    <source>
        <strain evidence="2 3">CLA-AA-H181</strain>
    </source>
</reference>
<keyword evidence="3" id="KW-1185">Reference proteome</keyword>
<dbReference type="Pfam" id="PF01966">
    <property type="entry name" value="HD"/>
    <property type="match status" value="1"/>
</dbReference>
<dbReference type="Gene3D" id="1.10.3210.10">
    <property type="entry name" value="Hypothetical protein af1432"/>
    <property type="match status" value="1"/>
</dbReference>
<dbReference type="EMBL" id="JBBNGJ010000004">
    <property type="protein sequence ID" value="MEQ2592601.1"/>
    <property type="molecule type" value="Genomic_DNA"/>
</dbReference>
<evidence type="ECO:0000313" key="3">
    <source>
        <dbReference type="Proteomes" id="UP001494672"/>
    </source>
</evidence>
<dbReference type="InterPro" id="IPR006674">
    <property type="entry name" value="HD_domain"/>
</dbReference>
<dbReference type="RefSeq" id="WP_117551224.1">
    <property type="nucleotide sequence ID" value="NZ_JBBNGJ010000004.1"/>
</dbReference>
<sequence>MADERLKIVKYINDPVYGGIAITQMELEIIDTPIFQRLRGLRQLARVNFVFPGAEHSRYVHSLGVLYIMGLMTEHLLKQGMLTEDDVVKMRAAALLHDIGHYPLSHLGESVYSYCKDNQNANSIVQLVGKNEKKHLYEMSSSHSKSAHHEHLGKYIIIHNQEIKGILEKYGLDSEEIGEIFTGEYGSRNMVYTQLLHSSLDADRLDYLLRDSYQTGVKYGLVDLQYLVRLLMVVEDSDLPGKKVLACNKKGQHVVEHFLMSRYFHYSQVIFHKTNAAFEGMVKCMYIKLVQSGNFLYNSLEEIHDSVNDEEFLKFNDSFFEVSLKEYYDKTNDEEYKRLYEMYRDRIRPKVIFEIKDLYEDSPSQEFAVLKWELKKNPDKITQIIGSDRWGYQIVPITIEKIHNSYKVAEKNADSEDLREAVKLYDPDNGKISYLAGDKLSIVSKLANYKSEFIRIYVLEEKGKKYDYEKMHQEIKALITS</sequence>
<dbReference type="InterPro" id="IPR050135">
    <property type="entry name" value="dGTPase-like"/>
</dbReference>
<gene>
    <name evidence="2" type="ORF">AAAU18_06675</name>
</gene>
<dbReference type="SMART" id="SM00471">
    <property type="entry name" value="HDc"/>
    <property type="match status" value="1"/>
</dbReference>
<dbReference type="Proteomes" id="UP001494672">
    <property type="component" value="Unassembled WGS sequence"/>
</dbReference>
<proteinExistence type="predicted"/>
<comment type="caution">
    <text evidence="2">The sequence shown here is derived from an EMBL/GenBank/DDBJ whole genome shotgun (WGS) entry which is preliminary data.</text>
</comment>
<feature type="domain" description="HD/PDEase" evidence="1">
    <location>
        <begin position="54"/>
        <end position="217"/>
    </location>
</feature>
<dbReference type="PANTHER" id="PTHR11373">
    <property type="entry name" value="DEOXYNUCLEOSIDE TRIPHOSPHATE TRIPHOSPHOHYDROLASE"/>
    <property type="match status" value="1"/>
</dbReference>
<dbReference type="PANTHER" id="PTHR11373:SF4">
    <property type="entry name" value="DEOXYNUCLEOSIDE TRIPHOSPHATE TRIPHOSPHOHYDROLASE SAMHD1"/>
    <property type="match status" value="1"/>
</dbReference>
<organism evidence="2 3">
    <name type="scientific">Coprococcus aceti</name>
    <dbReference type="NCBI Taxonomy" id="2981786"/>
    <lineage>
        <taxon>Bacteria</taxon>
        <taxon>Bacillati</taxon>
        <taxon>Bacillota</taxon>
        <taxon>Clostridia</taxon>
        <taxon>Lachnospirales</taxon>
        <taxon>Lachnospiraceae</taxon>
        <taxon>Coprococcus</taxon>
    </lineage>
</organism>
<name>A0ABV1I8P9_9FIRM</name>
<dbReference type="SUPFAM" id="SSF109604">
    <property type="entry name" value="HD-domain/PDEase-like"/>
    <property type="match status" value="1"/>
</dbReference>
<dbReference type="InterPro" id="IPR003607">
    <property type="entry name" value="HD/PDEase_dom"/>
</dbReference>
<accession>A0ABV1I8P9</accession>
<evidence type="ECO:0000313" key="2">
    <source>
        <dbReference type="EMBL" id="MEQ2592601.1"/>
    </source>
</evidence>
<protein>
    <submittedName>
        <fullName evidence="2">HD domain-containing protein</fullName>
    </submittedName>
</protein>
<evidence type="ECO:0000259" key="1">
    <source>
        <dbReference type="SMART" id="SM00471"/>
    </source>
</evidence>
<dbReference type="CDD" id="cd00077">
    <property type="entry name" value="HDc"/>
    <property type="match status" value="1"/>
</dbReference>